<dbReference type="Gene3D" id="3.30.390.50">
    <property type="entry name" value="CO dehydrogenase flavoprotein, C-terminal domain"/>
    <property type="match status" value="1"/>
</dbReference>
<sequence length="294" mass="29611">MRPFTWLAPDTTAEAVALLREHAPGARVIAGGQSLLLAMKDRTAGPSHLVSLGGIADLAGLTSAEDGSLVVGAATTYAVLARTALPGWHEVLADVAGDLADRPVRNRGTIGGALCTADPRYDLPAFAVGVGATLRVSRAGGDRTLPAEEFVRGAGETALGPDEILTAVVLPPLPTWDVVVFEKFRHRVFDAAIVSVTCALRQGAGSPAAARVTIGGATGAPVTAPGAARLLAGAPSGEKAGNGATSVGDGIGDAAAEEVLPGGGPDETSRYQYELIRTLVSRAAARALTDPGSA</sequence>
<dbReference type="SUPFAM" id="SSF55447">
    <property type="entry name" value="CO dehydrogenase flavoprotein C-terminal domain-like"/>
    <property type="match status" value="1"/>
</dbReference>
<evidence type="ECO:0000256" key="2">
    <source>
        <dbReference type="ARBA" id="ARBA00022827"/>
    </source>
</evidence>
<keyword evidence="3" id="KW-0560">Oxidoreductase</keyword>
<dbReference type="Gene3D" id="3.30.465.10">
    <property type="match status" value="1"/>
</dbReference>
<dbReference type="Pfam" id="PF00941">
    <property type="entry name" value="FAD_binding_5"/>
    <property type="match status" value="1"/>
</dbReference>
<dbReference type="InterPro" id="IPR002346">
    <property type="entry name" value="Mopterin_DH_FAD-bd"/>
</dbReference>
<dbReference type="PANTHER" id="PTHR42659">
    <property type="entry name" value="XANTHINE DEHYDROGENASE SUBUNIT C-RELATED"/>
    <property type="match status" value="1"/>
</dbReference>
<dbReference type="Proteomes" id="UP001596119">
    <property type="component" value="Unassembled WGS sequence"/>
</dbReference>
<evidence type="ECO:0000313" key="5">
    <source>
        <dbReference type="EMBL" id="MFC5949304.1"/>
    </source>
</evidence>
<dbReference type="PROSITE" id="PS51387">
    <property type="entry name" value="FAD_PCMH"/>
    <property type="match status" value="1"/>
</dbReference>
<keyword evidence="2" id="KW-0274">FAD</keyword>
<gene>
    <name evidence="5" type="ORF">ACFQH9_13595</name>
</gene>
<dbReference type="InterPro" id="IPR051312">
    <property type="entry name" value="Diverse_Substr_Oxidored"/>
</dbReference>
<dbReference type="EMBL" id="JBHSQK010000031">
    <property type="protein sequence ID" value="MFC5949304.1"/>
    <property type="molecule type" value="Genomic_DNA"/>
</dbReference>
<evidence type="ECO:0000256" key="1">
    <source>
        <dbReference type="ARBA" id="ARBA00022630"/>
    </source>
</evidence>
<accession>A0ABW1IA95</accession>
<dbReference type="InterPro" id="IPR036683">
    <property type="entry name" value="CO_DH_flav_C_dom_sf"/>
</dbReference>
<organism evidence="5 6">
    <name type="scientific">Pseudonocardia lutea</name>
    <dbReference type="NCBI Taxonomy" id="2172015"/>
    <lineage>
        <taxon>Bacteria</taxon>
        <taxon>Bacillati</taxon>
        <taxon>Actinomycetota</taxon>
        <taxon>Actinomycetes</taxon>
        <taxon>Pseudonocardiales</taxon>
        <taxon>Pseudonocardiaceae</taxon>
        <taxon>Pseudonocardia</taxon>
    </lineage>
</organism>
<evidence type="ECO:0000256" key="3">
    <source>
        <dbReference type="ARBA" id="ARBA00023002"/>
    </source>
</evidence>
<reference evidence="6" key="1">
    <citation type="journal article" date="2019" name="Int. J. Syst. Evol. Microbiol.">
        <title>The Global Catalogue of Microorganisms (GCM) 10K type strain sequencing project: providing services to taxonomists for standard genome sequencing and annotation.</title>
        <authorList>
            <consortium name="The Broad Institute Genomics Platform"/>
            <consortium name="The Broad Institute Genome Sequencing Center for Infectious Disease"/>
            <person name="Wu L."/>
            <person name="Ma J."/>
        </authorList>
    </citation>
    <scope>NUCLEOTIDE SEQUENCE [LARGE SCALE GENOMIC DNA]</scope>
    <source>
        <strain evidence="6">CGMCC 4.7397</strain>
    </source>
</reference>
<dbReference type="SUPFAM" id="SSF56176">
    <property type="entry name" value="FAD-binding/transporter-associated domain-like"/>
    <property type="match status" value="1"/>
</dbReference>
<proteinExistence type="predicted"/>
<keyword evidence="1" id="KW-0285">Flavoprotein</keyword>
<dbReference type="InterPro" id="IPR016169">
    <property type="entry name" value="FAD-bd_PCMH_sub2"/>
</dbReference>
<comment type="caution">
    <text evidence="5">The sequence shown here is derived from an EMBL/GenBank/DDBJ whole genome shotgun (WGS) entry which is preliminary data.</text>
</comment>
<name>A0ABW1IA95_9PSEU</name>
<dbReference type="InterPro" id="IPR016167">
    <property type="entry name" value="FAD-bd_PCMH_sub1"/>
</dbReference>
<dbReference type="RefSeq" id="WP_379566401.1">
    <property type="nucleotide sequence ID" value="NZ_JBHSQK010000031.1"/>
</dbReference>
<dbReference type="Gene3D" id="3.30.43.10">
    <property type="entry name" value="Uridine Diphospho-n-acetylenolpyruvylglucosamine Reductase, domain 2"/>
    <property type="match status" value="1"/>
</dbReference>
<dbReference type="SMART" id="SM01092">
    <property type="entry name" value="CO_deh_flav_C"/>
    <property type="match status" value="1"/>
</dbReference>
<dbReference type="PANTHER" id="PTHR42659:SF2">
    <property type="entry name" value="XANTHINE DEHYDROGENASE SUBUNIT C-RELATED"/>
    <property type="match status" value="1"/>
</dbReference>
<dbReference type="InterPro" id="IPR005107">
    <property type="entry name" value="CO_DH_flav_C"/>
</dbReference>
<dbReference type="InterPro" id="IPR016166">
    <property type="entry name" value="FAD-bd_PCMH"/>
</dbReference>
<evidence type="ECO:0000259" key="4">
    <source>
        <dbReference type="PROSITE" id="PS51387"/>
    </source>
</evidence>
<keyword evidence="6" id="KW-1185">Reference proteome</keyword>
<feature type="domain" description="FAD-binding PCMH-type" evidence="4">
    <location>
        <begin position="1"/>
        <end position="175"/>
    </location>
</feature>
<protein>
    <submittedName>
        <fullName evidence="5">FAD binding domain-containing protein</fullName>
    </submittedName>
</protein>
<dbReference type="InterPro" id="IPR036318">
    <property type="entry name" value="FAD-bd_PCMH-like_sf"/>
</dbReference>
<evidence type="ECO:0000313" key="6">
    <source>
        <dbReference type="Proteomes" id="UP001596119"/>
    </source>
</evidence>